<accession>A0AA84ZQJ9</accession>
<evidence type="ECO:0000313" key="2">
    <source>
        <dbReference type="WBParaSite" id="SMRG1_40560.1"/>
    </source>
</evidence>
<protein>
    <submittedName>
        <fullName evidence="2">Uncharacterized protein</fullName>
    </submittedName>
</protein>
<dbReference type="WBParaSite" id="SMRG1_40560.1">
    <property type="protein sequence ID" value="SMRG1_40560.1"/>
    <property type="gene ID" value="SMRG1_40560"/>
</dbReference>
<name>A0AA84ZQJ9_9TREM</name>
<organism evidence="1 2">
    <name type="scientific">Schistosoma margrebowiei</name>
    <dbReference type="NCBI Taxonomy" id="48269"/>
    <lineage>
        <taxon>Eukaryota</taxon>
        <taxon>Metazoa</taxon>
        <taxon>Spiralia</taxon>
        <taxon>Lophotrochozoa</taxon>
        <taxon>Platyhelminthes</taxon>
        <taxon>Trematoda</taxon>
        <taxon>Digenea</taxon>
        <taxon>Strigeidida</taxon>
        <taxon>Schistosomatoidea</taxon>
        <taxon>Schistosomatidae</taxon>
        <taxon>Schistosoma</taxon>
    </lineage>
</organism>
<dbReference type="Proteomes" id="UP000050790">
    <property type="component" value="Unassembled WGS sequence"/>
</dbReference>
<sequence>MFNFYKFKFCKFRVNDACSVDVGIDKHLSVPLIEKHQKLMDIHQVTLNNEHTKTIFSIPLIISYRKNNNFTQIVIIHGKLSNKM</sequence>
<reference evidence="2" key="1">
    <citation type="submission" date="2023-11" db="UniProtKB">
        <authorList>
            <consortium name="WormBaseParasite"/>
        </authorList>
    </citation>
    <scope>IDENTIFICATION</scope>
</reference>
<evidence type="ECO:0000313" key="1">
    <source>
        <dbReference type="Proteomes" id="UP000050790"/>
    </source>
</evidence>
<dbReference type="AlphaFoldDB" id="A0AA84ZQJ9"/>
<proteinExistence type="predicted"/>